<reference evidence="2 3" key="1">
    <citation type="submission" date="2021-08" db="EMBL/GenBank/DDBJ databases">
        <title>Thermococcus onnuriiensis IOH2.</title>
        <authorList>
            <person name="Park Y.-J."/>
        </authorList>
    </citation>
    <scope>NUCLEOTIDE SEQUENCE [LARGE SCALE GENOMIC DNA]</scope>
    <source>
        <strain evidence="2 3">IOH2</strain>
    </source>
</reference>
<dbReference type="AlphaFoldDB" id="A0A9E7SDJ7"/>
<keyword evidence="1" id="KW-1133">Transmembrane helix</keyword>
<dbReference type="Proteomes" id="UP001056425">
    <property type="component" value="Chromosome"/>
</dbReference>
<dbReference type="EMBL" id="CP080572">
    <property type="protein sequence ID" value="USH00687.1"/>
    <property type="molecule type" value="Genomic_DNA"/>
</dbReference>
<organism evidence="2 3">
    <name type="scientific">Thermococcus argininiproducens</name>
    <dbReference type="NCBI Taxonomy" id="2866384"/>
    <lineage>
        <taxon>Archaea</taxon>
        <taxon>Methanobacteriati</taxon>
        <taxon>Methanobacteriota</taxon>
        <taxon>Thermococci</taxon>
        <taxon>Thermococcales</taxon>
        <taxon>Thermococcaceae</taxon>
        <taxon>Thermococcus</taxon>
    </lineage>
</organism>
<dbReference type="KEGG" id="thei:K1720_04420"/>
<accession>A0A9E7SDJ7</accession>
<evidence type="ECO:0000313" key="3">
    <source>
        <dbReference type="Proteomes" id="UP001056425"/>
    </source>
</evidence>
<dbReference type="RefSeq" id="WP_251950237.1">
    <property type="nucleotide sequence ID" value="NZ_CP080572.1"/>
</dbReference>
<evidence type="ECO:0000256" key="1">
    <source>
        <dbReference type="SAM" id="Phobius"/>
    </source>
</evidence>
<name>A0A9E7SDJ7_9EURY</name>
<feature type="transmembrane region" description="Helical" evidence="1">
    <location>
        <begin position="20"/>
        <end position="39"/>
    </location>
</feature>
<keyword evidence="1" id="KW-0472">Membrane</keyword>
<evidence type="ECO:0000313" key="2">
    <source>
        <dbReference type="EMBL" id="USH00687.1"/>
    </source>
</evidence>
<protein>
    <submittedName>
        <fullName evidence="2">Uncharacterized protein</fullName>
    </submittedName>
</protein>
<keyword evidence="3" id="KW-1185">Reference proteome</keyword>
<keyword evidence="1" id="KW-0812">Transmembrane</keyword>
<proteinExistence type="predicted"/>
<gene>
    <name evidence="2" type="ORF">K1720_04420</name>
</gene>
<dbReference type="GeneID" id="72777563"/>
<sequence length="372" mass="42604">MGSISALGFSFIGVNDKLSGLVFVLVFLGFVIPFIWGNYKVRCKEAREHQDSVNRYLELRDNFKEYASEILKQHGLSYEDCVSEYKRLEKSTITEYLYHPLIQGLNHLSEGNFSEASEKFKFAKFALEAVSHSKIEHRTFDSHSPGWDWYIPPKNVINPLSFAARACDALYLGDVEKMHELLNEAHEMLDERDKFVIGDVKFFKYLFEFHYFLLKAVVEAYEAEMGAVAKATEEQAERLAKAKPVEVPAQVEKGPVSAEEPERELYRGEIRFKMGAMSQERVGTLVITNKRLRLQGKYRLRGMVATVAVKAALRAAGVGEIDEEISLKEISWLELKKGILGGHYLEFKAKGKKYTIYTDAAQHIYDILRQYQ</sequence>